<evidence type="ECO:0000313" key="1">
    <source>
        <dbReference type="EMBL" id="USD22276.1"/>
    </source>
</evidence>
<dbReference type="SUPFAM" id="SSF53335">
    <property type="entry name" value="S-adenosyl-L-methionine-dependent methyltransferases"/>
    <property type="match status" value="1"/>
</dbReference>
<protein>
    <recommendedName>
        <fullName evidence="3">Methyltransferase type 11 domain-containing protein</fullName>
    </recommendedName>
</protein>
<dbReference type="EMBL" id="CP092418">
    <property type="protein sequence ID" value="USD22276.1"/>
    <property type="molecule type" value="Genomic_DNA"/>
</dbReference>
<reference evidence="1" key="1">
    <citation type="submission" date="2022-02" db="EMBL/GenBank/DDBJ databases">
        <title>Coral-associated bacteria.</title>
        <authorList>
            <person name="Tang K."/>
            <person name="Wang X."/>
        </authorList>
    </citation>
    <scope>NUCLEOTIDE SEQUENCE</scope>
    <source>
        <strain evidence="1">SCSIO 43006</strain>
    </source>
</reference>
<dbReference type="RefSeq" id="WP_252084636.1">
    <property type="nucleotide sequence ID" value="NZ_CP092418.1"/>
</dbReference>
<keyword evidence="2" id="KW-1185">Reference proteome</keyword>
<accession>A0ABY4VDG5</accession>
<dbReference type="Proteomes" id="UP001055658">
    <property type="component" value="Chromosome"/>
</dbReference>
<dbReference type="Gene3D" id="3.40.50.150">
    <property type="entry name" value="Vaccinia Virus protein VP39"/>
    <property type="match status" value="1"/>
</dbReference>
<dbReference type="InterPro" id="IPR029063">
    <property type="entry name" value="SAM-dependent_MTases_sf"/>
</dbReference>
<gene>
    <name evidence="1" type="ORF">MJO52_03860</name>
</gene>
<evidence type="ECO:0000313" key="2">
    <source>
        <dbReference type="Proteomes" id="UP001055658"/>
    </source>
</evidence>
<evidence type="ECO:0008006" key="3">
    <source>
        <dbReference type="Google" id="ProtNLM"/>
    </source>
</evidence>
<dbReference type="CDD" id="cd02440">
    <property type="entry name" value="AdoMet_MTases"/>
    <property type="match status" value="1"/>
</dbReference>
<organism evidence="1 2">
    <name type="scientific">Microbulbifer variabilis</name>
    <dbReference type="NCBI Taxonomy" id="266805"/>
    <lineage>
        <taxon>Bacteria</taxon>
        <taxon>Pseudomonadati</taxon>
        <taxon>Pseudomonadota</taxon>
        <taxon>Gammaproteobacteria</taxon>
        <taxon>Cellvibrionales</taxon>
        <taxon>Microbulbiferaceae</taxon>
        <taxon>Microbulbifer</taxon>
    </lineage>
</organism>
<name>A0ABY4VDG5_9GAMM</name>
<proteinExistence type="predicted"/>
<sequence length="198" mass="22971">MNFNGPLIVNLGSGYKQPLREGELEFFPELKGWRILNFDKNEFPVAPYAYQFGGCNNLEWSYVQNADVMNKIPLGDCTVDVVLSVSPYGYSVLSKEVYRVLKPRGLILILGNGSNKYLDKKLKQDSFRQLEQSCNLYWYDMGVSCRGDFFKQYENVVERGLVERCKSYLMRRGSYDTSGMHETELNVCKVYRKMHVDF</sequence>